<dbReference type="GO" id="GO:0004239">
    <property type="term" value="F:initiator methionyl aminopeptidase activity"/>
    <property type="evidence" value="ECO:0007669"/>
    <property type="project" value="UniProtKB-EC"/>
</dbReference>
<keyword evidence="2 6" id="KW-0031">Aminopeptidase</keyword>
<dbReference type="InterPro" id="IPR000994">
    <property type="entry name" value="Pept_M24"/>
</dbReference>
<feature type="binding site" evidence="6">
    <location>
        <position position="77"/>
    </location>
    <ligand>
        <name>substrate</name>
    </ligand>
</feature>
<comment type="cofactor">
    <cofactor evidence="6">
        <name>Co(2+)</name>
        <dbReference type="ChEBI" id="CHEBI:48828"/>
    </cofactor>
    <cofactor evidence="6">
        <name>Zn(2+)</name>
        <dbReference type="ChEBI" id="CHEBI:29105"/>
    </cofactor>
    <cofactor evidence="6">
        <name>Mn(2+)</name>
        <dbReference type="ChEBI" id="CHEBI:29035"/>
    </cofactor>
    <cofactor evidence="6">
        <name>Fe(2+)</name>
        <dbReference type="ChEBI" id="CHEBI:29033"/>
    </cofactor>
    <text evidence="6">Binds 2 divalent metal cations per subunit. Has a high-affinity and a low affinity metal-binding site. The true nature of the physiological cofactor is under debate. The enzyme is active with cobalt, zinc, manganese or divalent iron ions. Most likely, methionine aminopeptidases function as mononuclear Fe(2+)-metalloproteases under physiological conditions, and the catalytically relevant metal-binding site has been assigned to the histidine-containing high-affinity site.</text>
</comment>
<evidence type="ECO:0000256" key="4">
    <source>
        <dbReference type="ARBA" id="ARBA00022723"/>
    </source>
</evidence>
<dbReference type="InterPro" id="IPR002467">
    <property type="entry name" value="Pept_M24A_MAP1"/>
</dbReference>
<proteinExistence type="inferred from homology"/>
<dbReference type="InterPro" id="IPR001714">
    <property type="entry name" value="Pept_M24_MAP"/>
</dbReference>
<dbReference type="PRINTS" id="PR00599">
    <property type="entry name" value="MAPEPTIDASE"/>
</dbReference>
<dbReference type="Pfam" id="PF00557">
    <property type="entry name" value="Peptidase_M24"/>
    <property type="match status" value="1"/>
</dbReference>
<sequence>MLSIKSWDEIAVMKTAGQILSKIKKQLFVFLKEGVSTWQLDQIAGELMAKHGVISAFKGYKGYKGNVCISVNEAIVHGLPSRQKILKWGDIVTLDLGIRYKGYCVDTAWTYAIGQIPKKVENLLQHTQEALYAGISKVKPGNYISDITYAISAIGKKYNYGIVEVFSGHGIGLHLHEAPRIFNFDFVEQNYLLISGMTFCIEPMFTLGSKDVIIMADGWTAISRDNSLSAHFEHTILVTDHGYEILT</sequence>
<comment type="similarity">
    <text evidence="6">Belongs to the peptidase M24A family. Methionine aminopeptidase type 1 subfamily.</text>
</comment>
<name>A0ABT9DDH3_9MOLU</name>
<evidence type="ECO:0000256" key="5">
    <source>
        <dbReference type="ARBA" id="ARBA00022801"/>
    </source>
</evidence>
<comment type="function">
    <text evidence="1 6">Removes the N-terminal methionine from nascent proteins. The N-terminal methionine is often cleaved when the second residue in the primary sequence is small and uncharged (Met-Ala-, Cys, Gly, Pro, Ser, Thr, or Val). Requires deformylation of the N(alpha)-formylated initiator methionine before it can be hydrolyzed.</text>
</comment>
<dbReference type="NCBIfam" id="TIGR00500">
    <property type="entry name" value="met_pdase_I"/>
    <property type="match status" value="1"/>
</dbReference>
<gene>
    <name evidence="6 9" type="primary">map</name>
    <name evidence="9" type="ORF">OC680_01240</name>
</gene>
<comment type="caution">
    <text evidence="9">The sequence shown here is derived from an EMBL/GenBank/DDBJ whole genome shotgun (WGS) entry which is preliminary data.</text>
</comment>
<evidence type="ECO:0000256" key="3">
    <source>
        <dbReference type="ARBA" id="ARBA00022670"/>
    </source>
</evidence>
<reference evidence="9 10" key="1">
    <citation type="journal article" date="2023" name="Int. J. Syst. Evol. Microbiol.">
        <title>The observation of taxonomic boundaries for the 16SrII and 16SrXXV phytoplasmas using genome-based delimitation.</title>
        <authorList>
            <person name="Rodrigues Jardim B."/>
            <person name="Tran-Nguyen L.T.T."/>
            <person name="Gambley C."/>
            <person name="Al-Sadi A.M."/>
            <person name="Al-Subhi A.M."/>
            <person name="Foissac X."/>
            <person name="Salar P."/>
            <person name="Cai H."/>
            <person name="Yang J.Y."/>
            <person name="Davis R."/>
            <person name="Jones L."/>
            <person name="Rodoni B."/>
            <person name="Constable F.E."/>
        </authorList>
    </citation>
    <scope>NUCLEOTIDE SEQUENCE [LARGE SCALE GENOMIC DNA]</scope>
    <source>
        <strain evidence="9">BAWM-155c</strain>
    </source>
</reference>
<feature type="binding site" evidence="6">
    <location>
        <position position="233"/>
    </location>
    <ligand>
        <name>a divalent metal cation</name>
        <dbReference type="ChEBI" id="CHEBI:60240"/>
        <label>2</label>
        <note>catalytic</note>
    </ligand>
</feature>
<evidence type="ECO:0000313" key="10">
    <source>
        <dbReference type="Proteomes" id="UP001172036"/>
    </source>
</evidence>
<evidence type="ECO:0000259" key="8">
    <source>
        <dbReference type="Pfam" id="PF00557"/>
    </source>
</evidence>
<keyword evidence="3 6" id="KW-0645">Protease</keyword>
<dbReference type="EC" id="3.4.11.18" evidence="6 7"/>
<feature type="binding site" evidence="6">
    <location>
        <position position="169"/>
    </location>
    <ligand>
        <name>a divalent metal cation</name>
        <dbReference type="ChEBI" id="CHEBI:60240"/>
        <label>2</label>
        <note>catalytic</note>
    </ligand>
</feature>
<feature type="binding site" evidence="6">
    <location>
        <position position="106"/>
    </location>
    <ligand>
        <name>a divalent metal cation</name>
        <dbReference type="ChEBI" id="CHEBI:60240"/>
        <label>2</label>
        <note>catalytic</note>
    </ligand>
</feature>
<evidence type="ECO:0000256" key="2">
    <source>
        <dbReference type="ARBA" id="ARBA00022438"/>
    </source>
</evidence>
<dbReference type="RefSeq" id="WP_304515310.1">
    <property type="nucleotide sequence ID" value="NZ_JAOSID010000004.1"/>
</dbReference>
<dbReference type="CDD" id="cd01086">
    <property type="entry name" value="MetAP1"/>
    <property type="match status" value="1"/>
</dbReference>
<feature type="binding site" evidence="6">
    <location>
        <position position="95"/>
    </location>
    <ligand>
        <name>a divalent metal cation</name>
        <dbReference type="ChEBI" id="CHEBI:60240"/>
        <label>1</label>
    </ligand>
</feature>
<dbReference type="HAMAP" id="MF_01974">
    <property type="entry name" value="MetAP_1"/>
    <property type="match status" value="1"/>
</dbReference>
<dbReference type="Proteomes" id="UP001172036">
    <property type="component" value="Unassembled WGS sequence"/>
</dbReference>
<evidence type="ECO:0000256" key="6">
    <source>
        <dbReference type="HAMAP-Rule" id="MF_01974"/>
    </source>
</evidence>
<dbReference type="PANTHER" id="PTHR43330">
    <property type="entry name" value="METHIONINE AMINOPEPTIDASE"/>
    <property type="match status" value="1"/>
</dbReference>
<feature type="binding site" evidence="6">
    <location>
        <position position="176"/>
    </location>
    <ligand>
        <name>substrate</name>
    </ligand>
</feature>
<comment type="subunit">
    <text evidence="6">Monomer.</text>
</comment>
<feature type="binding site" evidence="6">
    <location>
        <position position="106"/>
    </location>
    <ligand>
        <name>a divalent metal cation</name>
        <dbReference type="ChEBI" id="CHEBI:60240"/>
        <label>1</label>
    </ligand>
</feature>
<organism evidence="9 10">
    <name type="scientific">Candidatus Phytoplasma melaleucae</name>
    <dbReference type="NCBI Taxonomy" id="2982630"/>
    <lineage>
        <taxon>Bacteria</taxon>
        <taxon>Bacillati</taxon>
        <taxon>Mycoplasmatota</taxon>
        <taxon>Mollicutes</taxon>
        <taxon>Acholeplasmatales</taxon>
        <taxon>Acholeplasmataceae</taxon>
        <taxon>Candidatus Phytoplasma</taxon>
    </lineage>
</organism>
<feature type="binding site" evidence="6">
    <location>
        <position position="233"/>
    </location>
    <ligand>
        <name>a divalent metal cation</name>
        <dbReference type="ChEBI" id="CHEBI:60240"/>
        <label>1</label>
    </ligand>
</feature>
<evidence type="ECO:0000256" key="7">
    <source>
        <dbReference type="RuleBase" id="RU003653"/>
    </source>
</evidence>
<evidence type="ECO:0000256" key="1">
    <source>
        <dbReference type="ARBA" id="ARBA00002521"/>
    </source>
</evidence>
<comment type="catalytic activity">
    <reaction evidence="6 7">
        <text>Release of N-terminal amino acids, preferentially methionine, from peptides and arylamides.</text>
        <dbReference type="EC" id="3.4.11.18"/>
    </reaction>
</comment>
<dbReference type="SUPFAM" id="SSF55920">
    <property type="entry name" value="Creatinase/aminopeptidase"/>
    <property type="match status" value="1"/>
</dbReference>
<keyword evidence="5 6" id="KW-0378">Hydrolase</keyword>
<keyword evidence="10" id="KW-1185">Reference proteome</keyword>
<dbReference type="PROSITE" id="PS00680">
    <property type="entry name" value="MAP_1"/>
    <property type="match status" value="1"/>
</dbReference>
<feature type="domain" description="Peptidase M24" evidence="8">
    <location>
        <begin position="12"/>
        <end position="240"/>
    </location>
</feature>
<keyword evidence="4 6" id="KW-0479">Metal-binding</keyword>
<feature type="binding site" evidence="6">
    <location>
        <position position="202"/>
    </location>
    <ligand>
        <name>a divalent metal cation</name>
        <dbReference type="ChEBI" id="CHEBI:60240"/>
        <label>2</label>
        <note>catalytic</note>
    </ligand>
</feature>
<dbReference type="Gene3D" id="3.90.230.10">
    <property type="entry name" value="Creatinase/methionine aminopeptidase superfamily"/>
    <property type="match status" value="1"/>
</dbReference>
<evidence type="ECO:0000313" key="9">
    <source>
        <dbReference type="EMBL" id="MDO8168106.1"/>
    </source>
</evidence>
<dbReference type="InterPro" id="IPR036005">
    <property type="entry name" value="Creatinase/aminopeptidase-like"/>
</dbReference>
<protein>
    <recommendedName>
        <fullName evidence="6 7">Methionine aminopeptidase</fullName>
        <shortName evidence="6">MAP</shortName>
        <shortName evidence="6">MetAP</shortName>
        <ecNumber evidence="6 7">3.4.11.18</ecNumber>
    </recommendedName>
    <alternativeName>
        <fullName evidence="6">Peptidase M</fullName>
    </alternativeName>
</protein>
<dbReference type="PANTHER" id="PTHR43330:SF27">
    <property type="entry name" value="METHIONINE AMINOPEPTIDASE"/>
    <property type="match status" value="1"/>
</dbReference>
<dbReference type="EMBL" id="JAOSID010000004">
    <property type="protein sequence ID" value="MDO8168106.1"/>
    <property type="molecule type" value="Genomic_DNA"/>
</dbReference>
<accession>A0ABT9DDH3</accession>